<sequence>DQAQGTRDQPAQIIQNAIKSRHASATPNLDDINIPDSLCSTLSGENFLIRDSIIEKERILLFTTKANIQHLSNSLYWMMDGTFKTVPTIFHQLYTIHAPVGTGDNSRVLPLVYVLMTKKSEFLYRALFQDLIEFAKENNILLSPTAILTDFELAAINASRIEFPNINNKCCFFHLRQSGWRKIQENKLSTHYGLDEDFSIKLRQLFALVFLPSNIIPAAFDALKEEMPTKTKEVVKWFEENYIHGKQIRKCVMVILAVHHPFFCHKCGPCMTPWKQEFQKEQQKVEHQVEAIIHSAQRQTPKKGTIEREQ</sequence>
<dbReference type="EMBL" id="CAJVPU010038979">
    <property type="protein sequence ID" value="CAG8736097.1"/>
    <property type="molecule type" value="Genomic_DNA"/>
</dbReference>
<dbReference type="Proteomes" id="UP000789702">
    <property type="component" value="Unassembled WGS sequence"/>
</dbReference>
<name>A0ACA9QAK2_9GLOM</name>
<organism evidence="1 2">
    <name type="scientific">Dentiscutata heterogama</name>
    <dbReference type="NCBI Taxonomy" id="1316150"/>
    <lineage>
        <taxon>Eukaryota</taxon>
        <taxon>Fungi</taxon>
        <taxon>Fungi incertae sedis</taxon>
        <taxon>Mucoromycota</taxon>
        <taxon>Glomeromycotina</taxon>
        <taxon>Glomeromycetes</taxon>
        <taxon>Diversisporales</taxon>
        <taxon>Gigasporaceae</taxon>
        <taxon>Dentiscutata</taxon>
    </lineage>
</organism>
<keyword evidence="2" id="KW-1185">Reference proteome</keyword>
<protein>
    <submittedName>
        <fullName evidence="1">11310_t:CDS:1</fullName>
    </submittedName>
</protein>
<reference evidence="1" key="1">
    <citation type="submission" date="2021-06" db="EMBL/GenBank/DDBJ databases">
        <authorList>
            <person name="Kallberg Y."/>
            <person name="Tangrot J."/>
            <person name="Rosling A."/>
        </authorList>
    </citation>
    <scope>NUCLEOTIDE SEQUENCE</scope>
    <source>
        <strain evidence="1">IL203A</strain>
    </source>
</reference>
<evidence type="ECO:0000313" key="2">
    <source>
        <dbReference type="Proteomes" id="UP000789702"/>
    </source>
</evidence>
<accession>A0ACA9QAK2</accession>
<evidence type="ECO:0000313" key="1">
    <source>
        <dbReference type="EMBL" id="CAG8736097.1"/>
    </source>
</evidence>
<proteinExistence type="predicted"/>
<comment type="caution">
    <text evidence="1">The sequence shown here is derived from an EMBL/GenBank/DDBJ whole genome shotgun (WGS) entry which is preliminary data.</text>
</comment>
<feature type="non-terminal residue" evidence="1">
    <location>
        <position position="310"/>
    </location>
</feature>
<gene>
    <name evidence="1" type="ORF">DHETER_LOCUS13748</name>
</gene>
<feature type="non-terminal residue" evidence="1">
    <location>
        <position position="1"/>
    </location>
</feature>